<dbReference type="InterPro" id="IPR012308">
    <property type="entry name" value="DNA_ligase_ATP-dep_N"/>
</dbReference>
<reference evidence="3 4" key="1">
    <citation type="submission" date="2016-12" db="EMBL/GenBank/DDBJ databases">
        <title>Draft genome sequence of Fusarium oxysporum causing rot on Narcissus.</title>
        <authorList>
            <person name="Armitage A.D."/>
            <person name="Taylor A."/>
            <person name="Clarkson J.P."/>
            <person name="Harrison R.J."/>
            <person name="Jackson A.C."/>
        </authorList>
    </citation>
    <scope>NUCLEOTIDE SEQUENCE [LARGE SCALE GENOMIC DNA]</scope>
    <source>
        <strain evidence="3 4">N139</strain>
    </source>
</reference>
<dbReference type="AlphaFoldDB" id="A0A4Q2UZQ1"/>
<keyword evidence="1" id="KW-0436">Ligase</keyword>
<gene>
    <name evidence="3" type="ORF">BFJ63_vAg17478</name>
</gene>
<organism evidence="3 4">
    <name type="scientific">Fusarium oxysporum f. sp. narcissi</name>
    <dbReference type="NCBI Taxonomy" id="451672"/>
    <lineage>
        <taxon>Eukaryota</taxon>
        <taxon>Fungi</taxon>
        <taxon>Dikarya</taxon>
        <taxon>Ascomycota</taxon>
        <taxon>Pezizomycotina</taxon>
        <taxon>Sordariomycetes</taxon>
        <taxon>Hypocreomycetidae</taxon>
        <taxon>Hypocreales</taxon>
        <taxon>Nectriaceae</taxon>
        <taxon>Fusarium</taxon>
        <taxon>Fusarium oxysporum species complex</taxon>
    </lineage>
</organism>
<proteinExistence type="predicted"/>
<dbReference type="EMBL" id="MQTW01000567">
    <property type="protein sequence ID" value="RYC79634.1"/>
    <property type="molecule type" value="Genomic_DNA"/>
</dbReference>
<feature type="domain" description="DNA ligase ATP-dependent N-terminal" evidence="2">
    <location>
        <begin position="4"/>
        <end position="115"/>
    </location>
</feature>
<dbReference type="InterPro" id="IPR036599">
    <property type="entry name" value="DNA_ligase_N_sf"/>
</dbReference>
<evidence type="ECO:0000313" key="3">
    <source>
        <dbReference type="EMBL" id="RYC79634.1"/>
    </source>
</evidence>
<accession>A0A4Q2UZQ1</accession>
<protein>
    <recommendedName>
        <fullName evidence="2">DNA ligase ATP-dependent N-terminal domain-containing protein</fullName>
    </recommendedName>
</protein>
<sequence length="133" mass="15378">MPFPFRLLCDLLERLERNARRSSSIGKIQERDTILVWFNKHNAIIPRRGPEAVTFLSCLFPERRPDRIFGLQERQVEGIIQRAQCLGSSRMKELQRWKTSGGLDFASSVERVMSTTDCESRAGPEVRLQRFPG</sequence>
<evidence type="ECO:0000259" key="2">
    <source>
        <dbReference type="Pfam" id="PF04675"/>
    </source>
</evidence>
<dbReference type="Gene3D" id="1.10.3260.10">
    <property type="entry name" value="DNA ligase, ATP-dependent, N-terminal domain"/>
    <property type="match status" value="1"/>
</dbReference>
<comment type="caution">
    <text evidence="3">The sequence shown here is derived from an EMBL/GenBank/DDBJ whole genome shotgun (WGS) entry which is preliminary data.</text>
</comment>
<dbReference type="GO" id="GO:0003677">
    <property type="term" value="F:DNA binding"/>
    <property type="evidence" value="ECO:0007669"/>
    <property type="project" value="InterPro"/>
</dbReference>
<dbReference type="Pfam" id="PF04675">
    <property type="entry name" value="DNA_ligase_A_N"/>
    <property type="match status" value="1"/>
</dbReference>
<dbReference type="GO" id="GO:0006281">
    <property type="term" value="P:DNA repair"/>
    <property type="evidence" value="ECO:0007669"/>
    <property type="project" value="InterPro"/>
</dbReference>
<dbReference type="GO" id="GO:0006310">
    <property type="term" value="P:DNA recombination"/>
    <property type="evidence" value="ECO:0007669"/>
    <property type="project" value="InterPro"/>
</dbReference>
<name>A0A4Q2UZQ1_FUSOX</name>
<dbReference type="GO" id="GO:0003910">
    <property type="term" value="F:DNA ligase (ATP) activity"/>
    <property type="evidence" value="ECO:0007669"/>
    <property type="project" value="InterPro"/>
</dbReference>
<evidence type="ECO:0000313" key="4">
    <source>
        <dbReference type="Proteomes" id="UP000290540"/>
    </source>
</evidence>
<dbReference type="Proteomes" id="UP000290540">
    <property type="component" value="Unassembled WGS sequence"/>
</dbReference>
<evidence type="ECO:0000256" key="1">
    <source>
        <dbReference type="ARBA" id="ARBA00022598"/>
    </source>
</evidence>